<sequence length="777" mass="90067">MQEVIELSDSITNSGILNNNEDQIDRKQDDHIEIIDLSITDYVTPKAKSISSTVEFGDPLPSSPTTCHVNLVGNASTSIDESSYYYFNSNNINKNHNINDNNSIELSAPLIYDVNEEITDNSECQNIKRSLIELNATFDNIPEDSSNKDIEPNKIFLDNIVNDNNNDSISDSDLSFNKPLKNRSYNESTGTLKDNNFRPIDIESGSQKIEESFHLLPTGIDKMNAHIVLQEEQTNIERQPTNNSKSTLPDTISNCKSQEQIIRNEKIQSKTITIYDNVISKPIDDTMNVNSNRSDSKKLNDSQNTNNTIINCLPISKTSTVTKNITGNSVRIRKILSKGKPLTEDVALDIPMFLNDSDSDSSNYNLSSPPKKKLKRRRSIQNLTTNTDLDNIILPLSRAKTMDSRLLSSFNHDGIDNFYNNLKTEFEKLSQYILNGKKFTDIESKEMIQKSFRDNKDSFKKVNQLCKDNQKIREQIIVEISNSLFTIFKKEEPHLIELVQPATLQKSYDDELPLIRFLRRVDSVYDFNHDYYYPCETQIMEESEVLLYYDAKTFFQQYSRDKRILYKYIRKLVKRNKYVILILYDLNKLKKAIELIEDYRYKERVNQRLSTTTINNNFNQKNNTRLKNDIMNEIDNLGMQVFDIEQRIRFIDRHWGIKIHTVNSHQDFLQSLSNLITIIAKKRMDPALRFMKYAHINVRSGSDKTDILKKTLHEIGRIPDMKTRSITKQYPNLQELFQDFSIGQLQSGLDGRYLMTEKMEARLCKLFTCRNPDEVID</sequence>
<evidence type="ECO:0000259" key="1">
    <source>
        <dbReference type="SMART" id="SM00891"/>
    </source>
</evidence>
<comment type="caution">
    <text evidence="2">The sequence shown here is derived from an EMBL/GenBank/DDBJ whole genome shotgun (WGS) entry which is preliminary data.</text>
</comment>
<proteinExistence type="predicted"/>
<dbReference type="EMBL" id="JAWIZZ010000006">
    <property type="protein sequence ID" value="KAK5782277.1"/>
    <property type="molecule type" value="Genomic_DNA"/>
</dbReference>
<name>A0AAN7WR04_9SACH</name>
<accession>A0AAN7WR04</accession>
<evidence type="ECO:0000313" key="2">
    <source>
        <dbReference type="EMBL" id="KAK5782277.1"/>
    </source>
</evidence>
<dbReference type="InterPro" id="IPR006166">
    <property type="entry name" value="ERCC4_domain"/>
</dbReference>
<dbReference type="GO" id="GO:0004518">
    <property type="term" value="F:nuclease activity"/>
    <property type="evidence" value="ECO:0007669"/>
    <property type="project" value="InterPro"/>
</dbReference>
<evidence type="ECO:0000313" key="3">
    <source>
        <dbReference type="Proteomes" id="UP001306508"/>
    </source>
</evidence>
<gene>
    <name evidence="2" type="ORF">RI543_000207</name>
</gene>
<protein>
    <recommendedName>
        <fullName evidence="1">ERCC4 domain-containing protein</fullName>
    </recommendedName>
</protein>
<dbReference type="AlphaFoldDB" id="A0AAN7WR04"/>
<organism evidence="2 3">
    <name type="scientific">Arxiozyma heterogenica</name>
    <dbReference type="NCBI Taxonomy" id="278026"/>
    <lineage>
        <taxon>Eukaryota</taxon>
        <taxon>Fungi</taxon>
        <taxon>Dikarya</taxon>
        <taxon>Ascomycota</taxon>
        <taxon>Saccharomycotina</taxon>
        <taxon>Saccharomycetes</taxon>
        <taxon>Saccharomycetales</taxon>
        <taxon>Saccharomycetaceae</taxon>
        <taxon>Arxiozyma</taxon>
    </lineage>
</organism>
<reference evidence="3" key="1">
    <citation type="submission" date="2023-07" db="EMBL/GenBank/DDBJ databases">
        <title>A draft genome of Kazachstania heterogenica Y-27499.</title>
        <authorList>
            <person name="Donic C."/>
            <person name="Kralova J.S."/>
            <person name="Fidel L."/>
            <person name="Ben-Dor S."/>
            <person name="Jung S."/>
        </authorList>
    </citation>
    <scope>NUCLEOTIDE SEQUENCE [LARGE SCALE GENOMIC DNA]</scope>
    <source>
        <strain evidence="3">Y27499</strain>
    </source>
</reference>
<keyword evidence="3" id="KW-1185">Reference proteome</keyword>
<dbReference type="SMART" id="SM00891">
    <property type="entry name" value="ERCC4"/>
    <property type="match status" value="1"/>
</dbReference>
<dbReference type="GO" id="GO:0006310">
    <property type="term" value="P:DNA recombination"/>
    <property type="evidence" value="ECO:0007669"/>
    <property type="project" value="UniProtKB-ARBA"/>
</dbReference>
<dbReference type="GO" id="GO:0061982">
    <property type="term" value="P:meiosis I cell cycle process"/>
    <property type="evidence" value="ECO:0007669"/>
    <property type="project" value="UniProtKB-ARBA"/>
</dbReference>
<dbReference type="GO" id="GO:0003677">
    <property type="term" value="F:DNA binding"/>
    <property type="evidence" value="ECO:0007669"/>
    <property type="project" value="InterPro"/>
</dbReference>
<dbReference type="Proteomes" id="UP001306508">
    <property type="component" value="Unassembled WGS sequence"/>
</dbReference>
<feature type="domain" description="ERCC4" evidence="1">
    <location>
        <begin position="497"/>
        <end position="741"/>
    </location>
</feature>